<evidence type="ECO:0000256" key="1">
    <source>
        <dbReference type="SAM" id="MobiDB-lite"/>
    </source>
</evidence>
<reference evidence="4" key="1">
    <citation type="journal article" date="2020" name="Stud. Mycol.">
        <title>101 Dothideomycetes genomes: a test case for predicting lifestyles and emergence of pathogens.</title>
        <authorList>
            <person name="Haridas S."/>
            <person name="Albert R."/>
            <person name="Binder M."/>
            <person name="Bloem J."/>
            <person name="Labutti K."/>
            <person name="Salamov A."/>
            <person name="Andreopoulos B."/>
            <person name="Baker S."/>
            <person name="Barry K."/>
            <person name="Bills G."/>
            <person name="Bluhm B."/>
            <person name="Cannon C."/>
            <person name="Castanera R."/>
            <person name="Culley D."/>
            <person name="Daum C."/>
            <person name="Ezra D."/>
            <person name="Gonzalez J."/>
            <person name="Henrissat B."/>
            <person name="Kuo A."/>
            <person name="Liang C."/>
            <person name="Lipzen A."/>
            <person name="Lutzoni F."/>
            <person name="Magnuson J."/>
            <person name="Mondo S."/>
            <person name="Nolan M."/>
            <person name="Ohm R."/>
            <person name="Pangilinan J."/>
            <person name="Park H.-J."/>
            <person name="Ramirez L."/>
            <person name="Alfaro M."/>
            <person name="Sun H."/>
            <person name="Tritt A."/>
            <person name="Yoshinaga Y."/>
            <person name="Zwiers L.-H."/>
            <person name="Turgeon B."/>
            <person name="Goodwin S."/>
            <person name="Spatafora J."/>
            <person name="Crous P."/>
            <person name="Grigoriev I."/>
        </authorList>
    </citation>
    <scope>NUCLEOTIDE SEQUENCE</scope>
    <source>
        <strain evidence="4">CBS 133067</strain>
    </source>
</reference>
<evidence type="ECO:0000313" key="5">
    <source>
        <dbReference type="Proteomes" id="UP000799772"/>
    </source>
</evidence>
<dbReference type="EMBL" id="ML978131">
    <property type="protein sequence ID" value="KAF2095683.1"/>
    <property type="molecule type" value="Genomic_DNA"/>
</dbReference>
<dbReference type="OrthoDB" id="4174363at2759"/>
<keyword evidence="2" id="KW-1133">Transmembrane helix</keyword>
<evidence type="ECO:0000313" key="4">
    <source>
        <dbReference type="EMBL" id="KAF2095683.1"/>
    </source>
</evidence>
<evidence type="ECO:0000256" key="3">
    <source>
        <dbReference type="SAM" id="SignalP"/>
    </source>
</evidence>
<evidence type="ECO:0000256" key="2">
    <source>
        <dbReference type="SAM" id="Phobius"/>
    </source>
</evidence>
<dbReference type="Proteomes" id="UP000799772">
    <property type="component" value="Unassembled WGS sequence"/>
</dbReference>
<protein>
    <recommendedName>
        <fullName evidence="6">Mid2 domain-containing protein</fullName>
    </recommendedName>
</protein>
<keyword evidence="3" id="KW-0732">Signal</keyword>
<accession>A0A9P4M3F9</accession>
<name>A0A9P4M3F9_9PEZI</name>
<sequence>MNILLLHSLCFLFFLSRVNAQVPPVDPSNNFTGVGLAGPTNGTAATWQTTFQRDPVWTKGTKKTIHWRTTFDNVNYTITLWQQQPYQLAAQKVLTLFNKTSAETENGTLPWVVDHGTADLDYSSTFFLWLRGNAHNFTSGYFNITDDHAPSPTQSPSPPLSSSSSLGMKLGVGLGVGLGVVLLGAAIFALYALRKRRRNLMTVASSDGDTKSAYQLHPPSEYPPSELHSESTPHEFLGSSPGDIFEAPGDDPQSVITRKNRISEIG</sequence>
<dbReference type="AlphaFoldDB" id="A0A9P4M3F9"/>
<proteinExistence type="predicted"/>
<keyword evidence="2" id="KW-0812">Transmembrane</keyword>
<comment type="caution">
    <text evidence="4">The sequence shown here is derived from an EMBL/GenBank/DDBJ whole genome shotgun (WGS) entry which is preliminary data.</text>
</comment>
<gene>
    <name evidence="4" type="ORF">NA57DRAFT_79396</name>
</gene>
<keyword evidence="5" id="KW-1185">Reference proteome</keyword>
<keyword evidence="2" id="KW-0472">Membrane</keyword>
<feature type="signal peptide" evidence="3">
    <location>
        <begin position="1"/>
        <end position="20"/>
    </location>
</feature>
<evidence type="ECO:0008006" key="6">
    <source>
        <dbReference type="Google" id="ProtNLM"/>
    </source>
</evidence>
<feature type="region of interest" description="Disordered" evidence="1">
    <location>
        <begin position="204"/>
        <end position="266"/>
    </location>
</feature>
<feature type="transmembrane region" description="Helical" evidence="2">
    <location>
        <begin position="170"/>
        <end position="193"/>
    </location>
</feature>
<organism evidence="4 5">
    <name type="scientific">Rhizodiscina lignyota</name>
    <dbReference type="NCBI Taxonomy" id="1504668"/>
    <lineage>
        <taxon>Eukaryota</taxon>
        <taxon>Fungi</taxon>
        <taxon>Dikarya</taxon>
        <taxon>Ascomycota</taxon>
        <taxon>Pezizomycotina</taxon>
        <taxon>Dothideomycetes</taxon>
        <taxon>Pleosporomycetidae</taxon>
        <taxon>Aulographales</taxon>
        <taxon>Rhizodiscinaceae</taxon>
        <taxon>Rhizodiscina</taxon>
    </lineage>
</organism>
<feature type="chain" id="PRO_5040396023" description="Mid2 domain-containing protein" evidence="3">
    <location>
        <begin position="21"/>
        <end position="266"/>
    </location>
</feature>